<keyword evidence="3" id="KW-0689">Ribosomal protein</keyword>
<keyword evidence="4" id="KW-0687">Ribonucleoprotein</keyword>
<organism evidence="8">
    <name type="scientific">marine sediment metagenome</name>
    <dbReference type="NCBI Taxonomy" id="412755"/>
    <lineage>
        <taxon>unclassified sequences</taxon>
        <taxon>metagenomes</taxon>
        <taxon>ecological metagenomes</taxon>
    </lineage>
</organism>
<evidence type="ECO:0000256" key="5">
    <source>
        <dbReference type="SAM" id="MobiDB-lite"/>
    </source>
</evidence>
<feature type="compositionally biased region" description="Basic and acidic residues" evidence="5">
    <location>
        <begin position="219"/>
        <end position="258"/>
    </location>
</feature>
<keyword evidence="2" id="KW-0694">RNA-binding</keyword>
<dbReference type="GO" id="GO:0022625">
    <property type="term" value="C:cytosolic large ribosomal subunit"/>
    <property type="evidence" value="ECO:0007669"/>
    <property type="project" value="TreeGrafter"/>
</dbReference>
<evidence type="ECO:0000256" key="1">
    <source>
        <dbReference type="ARBA" id="ARBA00022730"/>
    </source>
</evidence>
<protein>
    <submittedName>
        <fullName evidence="8">Uncharacterized protein</fullName>
    </submittedName>
</protein>
<keyword evidence="1" id="KW-0699">rRNA-binding</keyword>
<dbReference type="GO" id="GO:0003735">
    <property type="term" value="F:structural constituent of ribosome"/>
    <property type="evidence" value="ECO:0007669"/>
    <property type="project" value="InterPro"/>
</dbReference>
<evidence type="ECO:0000259" key="7">
    <source>
        <dbReference type="Pfam" id="PF14693"/>
    </source>
</evidence>
<dbReference type="Gene3D" id="2.170.120.20">
    <property type="entry name" value="Ribosomal protein L25, beta domain"/>
    <property type="match status" value="1"/>
</dbReference>
<dbReference type="InterPro" id="IPR037121">
    <property type="entry name" value="Ribosomal_bL25_C"/>
</dbReference>
<feature type="compositionally biased region" description="Acidic residues" evidence="5">
    <location>
        <begin position="192"/>
        <end position="218"/>
    </location>
</feature>
<accession>X0ZNY0</accession>
<dbReference type="InterPro" id="IPR020930">
    <property type="entry name" value="Ribosomal_uL5_bac-type"/>
</dbReference>
<reference evidence="8" key="1">
    <citation type="journal article" date="2014" name="Front. Microbiol.">
        <title>High frequency of phylogenetically diverse reductive dehalogenase-homologous genes in deep subseafloor sedimentary metagenomes.</title>
        <authorList>
            <person name="Kawai M."/>
            <person name="Futagami T."/>
            <person name="Toyoda A."/>
            <person name="Takaki Y."/>
            <person name="Nishi S."/>
            <person name="Hori S."/>
            <person name="Arai W."/>
            <person name="Tsubouchi T."/>
            <person name="Morono Y."/>
            <person name="Uchiyama I."/>
            <person name="Ito T."/>
            <person name="Fujiyama A."/>
            <person name="Inagaki F."/>
            <person name="Takami H."/>
        </authorList>
    </citation>
    <scope>NUCLEOTIDE SEQUENCE</scope>
    <source>
        <strain evidence="8">Expedition CK06-06</strain>
    </source>
</reference>
<dbReference type="Pfam" id="PF14693">
    <property type="entry name" value="Ribosomal_TL5_C"/>
    <property type="match status" value="1"/>
</dbReference>
<dbReference type="Gene3D" id="2.40.240.10">
    <property type="entry name" value="Ribosomal Protein L25, Chain P"/>
    <property type="match status" value="1"/>
</dbReference>
<dbReference type="PANTHER" id="PTHR33284:SF1">
    <property type="entry name" value="RIBOSOMAL PROTEIN L25_GLN-TRNA SYNTHETASE, ANTI-CODON-BINDING DOMAIN-CONTAINING PROTEIN"/>
    <property type="match status" value="1"/>
</dbReference>
<dbReference type="PANTHER" id="PTHR33284">
    <property type="entry name" value="RIBOSOMAL PROTEIN L25/GLN-TRNA SYNTHETASE, ANTI-CODON-BINDING DOMAIN-CONTAINING PROTEIN"/>
    <property type="match status" value="1"/>
</dbReference>
<evidence type="ECO:0000256" key="2">
    <source>
        <dbReference type="ARBA" id="ARBA00022884"/>
    </source>
</evidence>
<sequence>MKKITLKASKRKILGKKTKSLRKAGLVPAILYGHKIKNAPLAIDKKEFDRVYKKAGQTTLIDLRVQDEKPQKVLIHETQLDPISDNIVHIDFRQVAMTEKIKTEVPVETGGEAPAVTELDGSLILNKDTIEIECLPQDLIHEIKVDISGLKTFENRILVKDLKVPENIVILDNPEEVVVLVTPPRTEEELAELEEVVEEKPEEIEVEAEKEEKEEEEGAKETEKKEVVEEKKPAKEGEKPTPKEGEKPKGEKSPAEGK</sequence>
<dbReference type="InterPro" id="IPR029751">
    <property type="entry name" value="Ribosomal_L25_dom"/>
</dbReference>
<dbReference type="GO" id="GO:0008097">
    <property type="term" value="F:5S rRNA binding"/>
    <property type="evidence" value="ECO:0007669"/>
    <property type="project" value="InterPro"/>
</dbReference>
<dbReference type="NCBIfam" id="TIGR00731">
    <property type="entry name" value="bL25_bact_ctc"/>
    <property type="match status" value="1"/>
</dbReference>
<feature type="domain" description="Large ribosomal subunit protein bL25 beta" evidence="7">
    <location>
        <begin position="100"/>
        <end position="185"/>
    </location>
</feature>
<name>X0ZNY0_9ZZZZ</name>
<dbReference type="HAMAP" id="MF_01334">
    <property type="entry name" value="Ribosomal_bL25_CTC"/>
    <property type="match status" value="1"/>
</dbReference>
<dbReference type="EMBL" id="BART01006357">
    <property type="protein sequence ID" value="GAG62078.1"/>
    <property type="molecule type" value="Genomic_DNA"/>
</dbReference>
<proteinExistence type="inferred from homology"/>
<dbReference type="InterPro" id="IPR020057">
    <property type="entry name" value="Ribosomal_bL25_b-dom"/>
</dbReference>
<evidence type="ECO:0000256" key="4">
    <source>
        <dbReference type="ARBA" id="ARBA00023274"/>
    </source>
</evidence>
<gene>
    <name evidence="8" type="ORF">S01H4_14496</name>
</gene>
<dbReference type="GO" id="GO:0006412">
    <property type="term" value="P:translation"/>
    <property type="evidence" value="ECO:0007669"/>
    <property type="project" value="InterPro"/>
</dbReference>
<feature type="domain" description="Large ribosomal subunit protein bL25 L25" evidence="6">
    <location>
        <begin position="6"/>
        <end position="92"/>
    </location>
</feature>
<dbReference type="CDD" id="cd00495">
    <property type="entry name" value="Ribosomal_L25_TL5_CTC"/>
    <property type="match status" value="1"/>
</dbReference>
<evidence type="ECO:0000259" key="6">
    <source>
        <dbReference type="Pfam" id="PF01386"/>
    </source>
</evidence>
<evidence type="ECO:0000256" key="3">
    <source>
        <dbReference type="ARBA" id="ARBA00022980"/>
    </source>
</evidence>
<dbReference type="AlphaFoldDB" id="X0ZNY0"/>
<dbReference type="InterPro" id="IPR011035">
    <property type="entry name" value="Ribosomal_bL25/Gln-tRNA_synth"/>
</dbReference>
<dbReference type="InterPro" id="IPR020056">
    <property type="entry name" value="Rbsml_bL25/Gln-tRNA_synth_N"/>
</dbReference>
<dbReference type="InterPro" id="IPR001021">
    <property type="entry name" value="Ribosomal_bL25_long"/>
</dbReference>
<feature type="region of interest" description="Disordered" evidence="5">
    <location>
        <begin position="192"/>
        <end position="258"/>
    </location>
</feature>
<dbReference type="Pfam" id="PF01386">
    <property type="entry name" value="Ribosomal_L25p"/>
    <property type="match status" value="1"/>
</dbReference>
<comment type="caution">
    <text evidence="8">The sequence shown here is derived from an EMBL/GenBank/DDBJ whole genome shotgun (WGS) entry which is preliminary data.</text>
</comment>
<evidence type="ECO:0000313" key="8">
    <source>
        <dbReference type="EMBL" id="GAG62078.1"/>
    </source>
</evidence>
<dbReference type="SUPFAM" id="SSF50715">
    <property type="entry name" value="Ribosomal protein L25-like"/>
    <property type="match status" value="1"/>
</dbReference>